<feature type="domain" description="Ig-like" evidence="9">
    <location>
        <begin position="151"/>
        <end position="233"/>
    </location>
</feature>
<organism evidence="10 11">
    <name type="scientific">Cynoglossus semilaevis</name>
    <name type="common">Tongue sole</name>
    <dbReference type="NCBI Taxonomy" id="244447"/>
    <lineage>
        <taxon>Eukaryota</taxon>
        <taxon>Metazoa</taxon>
        <taxon>Chordata</taxon>
        <taxon>Craniata</taxon>
        <taxon>Vertebrata</taxon>
        <taxon>Euteleostomi</taxon>
        <taxon>Actinopterygii</taxon>
        <taxon>Neopterygii</taxon>
        <taxon>Teleostei</taxon>
        <taxon>Neoteleostei</taxon>
        <taxon>Acanthomorphata</taxon>
        <taxon>Carangaria</taxon>
        <taxon>Pleuronectiformes</taxon>
        <taxon>Pleuronectoidei</taxon>
        <taxon>Cynoglossidae</taxon>
        <taxon>Cynoglossinae</taxon>
        <taxon>Cynoglossus</taxon>
    </lineage>
</organism>
<dbReference type="InterPro" id="IPR036179">
    <property type="entry name" value="Ig-like_dom_sf"/>
</dbReference>
<comment type="subcellular location">
    <subcellularLocation>
        <location evidence="1">Cell membrane</location>
    </subcellularLocation>
</comment>
<keyword evidence="8" id="KW-0812">Transmembrane</keyword>
<dbReference type="InterPro" id="IPR013106">
    <property type="entry name" value="Ig_V-set"/>
</dbReference>
<keyword evidence="8" id="KW-1133">Transmembrane helix</keyword>
<proteinExistence type="predicted"/>
<accession>A0A3P8W9N0</accession>
<protein>
    <submittedName>
        <fullName evidence="10">Uncharacterized LOC103391479</fullName>
    </submittedName>
</protein>
<dbReference type="Pfam" id="PF07686">
    <property type="entry name" value="V-set"/>
    <property type="match status" value="1"/>
</dbReference>
<evidence type="ECO:0000256" key="2">
    <source>
        <dbReference type="ARBA" id="ARBA00022475"/>
    </source>
</evidence>
<evidence type="ECO:0000256" key="6">
    <source>
        <dbReference type="ARBA" id="ARBA00023157"/>
    </source>
</evidence>
<dbReference type="Gene3D" id="2.60.40.10">
    <property type="entry name" value="Immunoglobulins"/>
    <property type="match status" value="2"/>
</dbReference>
<evidence type="ECO:0000256" key="1">
    <source>
        <dbReference type="ARBA" id="ARBA00004236"/>
    </source>
</evidence>
<keyword evidence="3" id="KW-0732">Signal</keyword>
<dbReference type="InParanoid" id="A0A3P8W9N0"/>
<evidence type="ECO:0000256" key="7">
    <source>
        <dbReference type="ARBA" id="ARBA00023180"/>
    </source>
</evidence>
<dbReference type="Ensembl" id="ENSCSET00000021539.1">
    <property type="protein sequence ID" value="ENSCSEP00000021265.1"/>
    <property type="gene ID" value="ENSCSEG00000013531.1"/>
</dbReference>
<reference evidence="10" key="3">
    <citation type="submission" date="2025-09" db="UniProtKB">
        <authorList>
            <consortium name="Ensembl"/>
        </authorList>
    </citation>
    <scope>IDENTIFICATION</scope>
</reference>
<evidence type="ECO:0000313" key="10">
    <source>
        <dbReference type="Ensembl" id="ENSCSEP00000021265.1"/>
    </source>
</evidence>
<dbReference type="InterPro" id="IPR013783">
    <property type="entry name" value="Ig-like_fold"/>
</dbReference>
<evidence type="ECO:0000256" key="8">
    <source>
        <dbReference type="SAM" id="Phobius"/>
    </source>
</evidence>
<keyword evidence="5 8" id="KW-0472">Membrane</keyword>
<keyword evidence="4" id="KW-0391">Immunity</keyword>
<dbReference type="SUPFAM" id="SSF48726">
    <property type="entry name" value="Immunoglobulin"/>
    <property type="match status" value="2"/>
</dbReference>
<dbReference type="SMART" id="SM00408">
    <property type="entry name" value="IGc2"/>
    <property type="match status" value="1"/>
</dbReference>
<evidence type="ECO:0000313" key="11">
    <source>
        <dbReference type="Proteomes" id="UP000265120"/>
    </source>
</evidence>
<evidence type="ECO:0000256" key="5">
    <source>
        <dbReference type="ARBA" id="ARBA00023136"/>
    </source>
</evidence>
<dbReference type="PROSITE" id="PS50835">
    <property type="entry name" value="IG_LIKE"/>
    <property type="match status" value="2"/>
</dbReference>
<evidence type="ECO:0000256" key="3">
    <source>
        <dbReference type="ARBA" id="ARBA00022729"/>
    </source>
</evidence>
<dbReference type="PANTHER" id="PTHR19433:SF127">
    <property type="entry name" value="NITR9"/>
    <property type="match status" value="1"/>
</dbReference>
<dbReference type="PANTHER" id="PTHR19433">
    <property type="entry name" value="T-CELL RECEPTOR ALPHA CHAIN V REGION-RELATED"/>
    <property type="match status" value="1"/>
</dbReference>
<dbReference type="GO" id="GO:0009617">
    <property type="term" value="P:response to bacterium"/>
    <property type="evidence" value="ECO:0007669"/>
    <property type="project" value="TreeGrafter"/>
</dbReference>
<feature type="domain" description="Ig-like" evidence="9">
    <location>
        <begin position="27"/>
        <end position="126"/>
    </location>
</feature>
<dbReference type="GeneTree" id="ENSGT00950000182968"/>
<keyword evidence="6" id="KW-1015">Disulfide bond</keyword>
<dbReference type="InterPro" id="IPR003599">
    <property type="entry name" value="Ig_sub"/>
</dbReference>
<dbReference type="InterPro" id="IPR052051">
    <property type="entry name" value="TCR_complex_component"/>
</dbReference>
<name>A0A3P8W9N0_CYNSE</name>
<dbReference type="GO" id="GO:0005886">
    <property type="term" value="C:plasma membrane"/>
    <property type="evidence" value="ECO:0007669"/>
    <property type="project" value="UniProtKB-SubCell"/>
</dbReference>
<dbReference type="AlphaFoldDB" id="A0A3P8W9N0"/>
<dbReference type="FunCoup" id="A0A3P8W9N0">
    <property type="interactions" value="81"/>
</dbReference>
<dbReference type="GO" id="GO:0002376">
    <property type="term" value="P:immune system process"/>
    <property type="evidence" value="ECO:0007669"/>
    <property type="project" value="UniProtKB-KW"/>
</dbReference>
<reference evidence="10" key="2">
    <citation type="submission" date="2025-08" db="UniProtKB">
        <authorList>
            <consortium name="Ensembl"/>
        </authorList>
    </citation>
    <scope>IDENTIFICATION</scope>
</reference>
<sequence length="350" mass="39353">LTTQLFILSFYSLTCMNRGKVDLLISPSLVSTAHDGPSSPRVVSVNVGDEVTLKCSREHSLANMFYWYKQNFKELQLVSTFYKHTEKGKLVGEWQKNERFSVETTNYKNHLTISDVQFSDAATYHCMSGSLVTAIEYLEGIRVTVTESDSPIPVPQGAAENIQREVSVNTNCTVEDGAYDGNLKANWFRNTADHQLGLIYTKGDSGTQNQTCAYSVLTKSLVFSDAGTYACAVASCAHILFWNLFLFCHFAVHSQFIHDSDLTYILSGALTLTSVLNAFLCGAVYRMYKTNICCCLGQWFSFIFSNNCKPYLEGYGDEENLHYAALSVHNRTRRRMDNVENDCVYSSVRH</sequence>
<evidence type="ECO:0000259" key="9">
    <source>
        <dbReference type="PROSITE" id="PS50835"/>
    </source>
</evidence>
<dbReference type="Proteomes" id="UP000265120">
    <property type="component" value="Chromosome 1"/>
</dbReference>
<dbReference type="SMART" id="SM00409">
    <property type="entry name" value="IG"/>
    <property type="match status" value="1"/>
</dbReference>
<reference evidence="10 11" key="1">
    <citation type="journal article" date="2014" name="Nat. Genet.">
        <title>Whole-genome sequence of a flatfish provides insights into ZW sex chromosome evolution and adaptation to a benthic lifestyle.</title>
        <authorList>
            <person name="Chen S."/>
            <person name="Zhang G."/>
            <person name="Shao C."/>
            <person name="Huang Q."/>
            <person name="Liu G."/>
            <person name="Zhang P."/>
            <person name="Song W."/>
            <person name="An N."/>
            <person name="Chalopin D."/>
            <person name="Volff J.N."/>
            <person name="Hong Y."/>
            <person name="Li Q."/>
            <person name="Sha Z."/>
            <person name="Zhou H."/>
            <person name="Xie M."/>
            <person name="Yu Q."/>
            <person name="Liu Y."/>
            <person name="Xiang H."/>
            <person name="Wang N."/>
            <person name="Wu K."/>
            <person name="Yang C."/>
            <person name="Zhou Q."/>
            <person name="Liao X."/>
            <person name="Yang L."/>
            <person name="Hu Q."/>
            <person name="Zhang J."/>
            <person name="Meng L."/>
            <person name="Jin L."/>
            <person name="Tian Y."/>
            <person name="Lian J."/>
            <person name="Yang J."/>
            <person name="Miao G."/>
            <person name="Liu S."/>
            <person name="Liang Z."/>
            <person name="Yan F."/>
            <person name="Li Y."/>
            <person name="Sun B."/>
            <person name="Zhang H."/>
            <person name="Zhang J."/>
            <person name="Zhu Y."/>
            <person name="Du M."/>
            <person name="Zhao Y."/>
            <person name="Schartl M."/>
            <person name="Tang Q."/>
            <person name="Wang J."/>
        </authorList>
    </citation>
    <scope>NUCLEOTIDE SEQUENCE</scope>
</reference>
<dbReference type="InterPro" id="IPR007110">
    <property type="entry name" value="Ig-like_dom"/>
</dbReference>
<dbReference type="STRING" id="244447.ENSCSEP00000021265"/>
<feature type="transmembrane region" description="Helical" evidence="8">
    <location>
        <begin position="264"/>
        <end position="288"/>
    </location>
</feature>
<feature type="transmembrane region" description="Helical" evidence="8">
    <location>
        <begin position="226"/>
        <end position="252"/>
    </location>
</feature>
<keyword evidence="2" id="KW-1003">Cell membrane</keyword>
<evidence type="ECO:0000256" key="4">
    <source>
        <dbReference type="ARBA" id="ARBA00022859"/>
    </source>
</evidence>
<dbReference type="SMART" id="SM00406">
    <property type="entry name" value="IGv"/>
    <property type="match status" value="1"/>
</dbReference>
<keyword evidence="11" id="KW-1185">Reference proteome</keyword>
<dbReference type="InterPro" id="IPR003598">
    <property type="entry name" value="Ig_sub2"/>
</dbReference>
<keyword evidence="7" id="KW-0325">Glycoprotein</keyword>